<sequence length="204" mass="21520">MWRSSWNDMGALRGVVVAVLLGAPAACVVQSGGPADAQPSEMQAAPEGASPGSENAAQPADVDREPTAPQAGVKRWQPPARNELPSQVDGNNQAPEAERGLVGTWHSSSCGPRAYERVLNLQAGGRFEASDLVSPCPPGVTCVWSGIVGRRGVYVVQGNEIIFRLEGPKPSQGTPFPDKMVIDPETSGPAEQVGSAYCVYKRER</sequence>
<evidence type="ECO:0000256" key="1">
    <source>
        <dbReference type="SAM" id="MobiDB-lite"/>
    </source>
</evidence>
<accession>A0A0K1EM22</accession>
<evidence type="ECO:0000313" key="2">
    <source>
        <dbReference type="EMBL" id="AKT41663.1"/>
    </source>
</evidence>
<gene>
    <name evidence="2" type="ORF">CMC5_058690</name>
</gene>
<keyword evidence="3" id="KW-1185">Reference proteome</keyword>
<dbReference type="Proteomes" id="UP000067626">
    <property type="component" value="Chromosome"/>
</dbReference>
<protein>
    <submittedName>
        <fullName evidence="2">Uncharacterized protein</fullName>
    </submittedName>
</protein>
<dbReference type="EMBL" id="CP012159">
    <property type="protein sequence ID" value="AKT41663.1"/>
    <property type="molecule type" value="Genomic_DNA"/>
</dbReference>
<feature type="compositionally biased region" description="Polar residues" evidence="1">
    <location>
        <begin position="84"/>
        <end position="94"/>
    </location>
</feature>
<organism evidence="2 3">
    <name type="scientific">Chondromyces crocatus</name>
    <dbReference type="NCBI Taxonomy" id="52"/>
    <lineage>
        <taxon>Bacteria</taxon>
        <taxon>Pseudomonadati</taxon>
        <taxon>Myxococcota</taxon>
        <taxon>Polyangia</taxon>
        <taxon>Polyangiales</taxon>
        <taxon>Polyangiaceae</taxon>
        <taxon>Chondromyces</taxon>
    </lineage>
</organism>
<name>A0A0K1EM22_CHOCO</name>
<reference evidence="2 3" key="1">
    <citation type="submission" date="2015-07" db="EMBL/GenBank/DDBJ databases">
        <title>Genome analysis of myxobacterium Chondromyces crocatus Cm c5 reveals a high potential for natural compound synthesis and the genetic basis for the loss of fruiting body formation.</title>
        <authorList>
            <person name="Zaburannyi N."/>
            <person name="Bunk B."/>
            <person name="Maier J."/>
            <person name="Overmann J."/>
            <person name="Mueller R."/>
        </authorList>
    </citation>
    <scope>NUCLEOTIDE SEQUENCE [LARGE SCALE GENOMIC DNA]</scope>
    <source>
        <strain evidence="2 3">Cm c5</strain>
    </source>
</reference>
<proteinExistence type="predicted"/>
<dbReference type="AlphaFoldDB" id="A0A0K1EM22"/>
<evidence type="ECO:0000313" key="3">
    <source>
        <dbReference type="Proteomes" id="UP000067626"/>
    </source>
</evidence>
<dbReference type="RefSeq" id="WP_218920085.1">
    <property type="nucleotide sequence ID" value="NZ_CP012159.1"/>
</dbReference>
<dbReference type="KEGG" id="ccro:CMC5_058690"/>
<feature type="region of interest" description="Disordered" evidence="1">
    <location>
        <begin position="31"/>
        <end position="94"/>
    </location>
</feature>